<dbReference type="Gene3D" id="3.40.640.10">
    <property type="entry name" value="Type I PLP-dependent aspartate aminotransferase-like (Major domain)"/>
    <property type="match status" value="1"/>
</dbReference>
<comment type="cofactor">
    <cofactor evidence="1 4">
        <name>pyridoxal 5'-phosphate</name>
        <dbReference type="ChEBI" id="CHEBI:597326"/>
    </cofactor>
</comment>
<evidence type="ECO:0000256" key="1">
    <source>
        <dbReference type="ARBA" id="ARBA00001933"/>
    </source>
</evidence>
<dbReference type="EC" id="2.5.1.48" evidence="5"/>
<reference evidence="5 6" key="1">
    <citation type="submission" date="2022-03" db="EMBL/GenBank/DDBJ databases">
        <title>Genomic Encyclopedia of Type Strains, Phase III (KMG-III): the genomes of soil and plant-associated and newly described type strains.</title>
        <authorList>
            <person name="Whitman W."/>
        </authorList>
    </citation>
    <scope>NUCLEOTIDE SEQUENCE [LARGE SCALE GENOMIC DNA]</scope>
    <source>
        <strain evidence="5 6">BSker1</strain>
    </source>
</reference>
<evidence type="ECO:0000256" key="2">
    <source>
        <dbReference type="ARBA" id="ARBA00009077"/>
    </source>
</evidence>
<protein>
    <submittedName>
        <fullName evidence="5">Cystathionine gamma-synthase</fullName>
        <ecNumber evidence="5">2.5.1.48</ecNumber>
    </submittedName>
</protein>
<dbReference type="EMBL" id="JALJYF010000002">
    <property type="protein sequence ID" value="MCP1728454.1"/>
    <property type="molecule type" value="Genomic_DNA"/>
</dbReference>
<evidence type="ECO:0000313" key="5">
    <source>
        <dbReference type="EMBL" id="MCP1728454.1"/>
    </source>
</evidence>
<organism evidence="5 6">
    <name type="scientific">Natronospira proteinivora</name>
    <dbReference type="NCBI Taxonomy" id="1807133"/>
    <lineage>
        <taxon>Bacteria</taxon>
        <taxon>Pseudomonadati</taxon>
        <taxon>Pseudomonadota</taxon>
        <taxon>Gammaproteobacteria</taxon>
        <taxon>Natronospirales</taxon>
        <taxon>Natronospiraceae</taxon>
        <taxon>Natronospira</taxon>
    </lineage>
</organism>
<dbReference type="PIRSF" id="PIRSF001434">
    <property type="entry name" value="CGS"/>
    <property type="match status" value="1"/>
</dbReference>
<evidence type="ECO:0000313" key="6">
    <source>
        <dbReference type="Proteomes" id="UP001523550"/>
    </source>
</evidence>
<keyword evidence="3 4" id="KW-0663">Pyridoxal phosphate</keyword>
<comment type="caution">
    <text evidence="5">The sequence shown here is derived from an EMBL/GenBank/DDBJ whole genome shotgun (WGS) entry which is preliminary data.</text>
</comment>
<dbReference type="PROSITE" id="PS00868">
    <property type="entry name" value="CYS_MET_METAB_PP"/>
    <property type="match status" value="1"/>
</dbReference>
<gene>
    <name evidence="5" type="ORF">J2T60_002454</name>
</gene>
<dbReference type="InterPro" id="IPR000277">
    <property type="entry name" value="Cys/Met-Metab_PyrdxlP-dep_enz"/>
</dbReference>
<dbReference type="InterPro" id="IPR015421">
    <property type="entry name" value="PyrdxlP-dep_Trfase_major"/>
</dbReference>
<sequence>MSHAPLHPDTLAIHQGRSVDPATGAITPPIHTSTTFQRDADGEYRRGHVYSRQSNPTRQSLESCLAALEGGSEALAFASGSAATMSVLQCLKPGDHVLVTDDAYHGTRHQLEQLFTRWQLNHSRVNSCDAAAVEAAIQDNTRMIWIESPSNPLQGVSDLAELSRMAKSRGLITVCDNTLATPVFQQPLKHGIDLVVHSTTKFLGGHSDLLGGAVIHGRDFSLAEVLRDIQTAGGAVPSPFDCWLLLRSLSSLGVRVRAQAASAVTLSERLAEHPAVEQVFHPMHPGHRDHERAKHYLPGGSGLLSFTVNGDSDKALAVVSRTELFTRGTSLGGVESLIEHRASIEGPGSHTPDNLIRLSIGLEQVNDLWRDLEQALSIASS</sequence>
<keyword evidence="5" id="KW-0808">Transferase</keyword>
<dbReference type="PANTHER" id="PTHR11808:SF15">
    <property type="entry name" value="CYSTATHIONINE GAMMA-LYASE"/>
    <property type="match status" value="1"/>
</dbReference>
<accession>A0ABT1GAX7</accession>
<dbReference type="Pfam" id="PF01053">
    <property type="entry name" value="Cys_Met_Meta_PP"/>
    <property type="match status" value="1"/>
</dbReference>
<dbReference type="RefSeq" id="WP_253450641.1">
    <property type="nucleotide sequence ID" value="NZ_JALJYF010000002.1"/>
</dbReference>
<dbReference type="SUPFAM" id="SSF53383">
    <property type="entry name" value="PLP-dependent transferases"/>
    <property type="match status" value="1"/>
</dbReference>
<evidence type="ECO:0000256" key="3">
    <source>
        <dbReference type="ARBA" id="ARBA00022898"/>
    </source>
</evidence>
<evidence type="ECO:0000256" key="4">
    <source>
        <dbReference type="RuleBase" id="RU362118"/>
    </source>
</evidence>
<dbReference type="InterPro" id="IPR015422">
    <property type="entry name" value="PyrdxlP-dep_Trfase_small"/>
</dbReference>
<dbReference type="Proteomes" id="UP001523550">
    <property type="component" value="Unassembled WGS sequence"/>
</dbReference>
<name>A0ABT1GAX7_9GAMM</name>
<dbReference type="Gene3D" id="3.90.1150.10">
    <property type="entry name" value="Aspartate Aminotransferase, domain 1"/>
    <property type="match status" value="1"/>
</dbReference>
<dbReference type="InterPro" id="IPR015424">
    <property type="entry name" value="PyrdxlP-dep_Trfase"/>
</dbReference>
<comment type="similarity">
    <text evidence="2 4">Belongs to the trans-sulfuration enzymes family.</text>
</comment>
<dbReference type="CDD" id="cd00614">
    <property type="entry name" value="CGS_like"/>
    <property type="match status" value="1"/>
</dbReference>
<dbReference type="PANTHER" id="PTHR11808">
    <property type="entry name" value="TRANS-SULFURATION ENZYME FAMILY MEMBER"/>
    <property type="match status" value="1"/>
</dbReference>
<dbReference type="InterPro" id="IPR054542">
    <property type="entry name" value="Cys_met_metab_PP"/>
</dbReference>
<proteinExistence type="inferred from homology"/>
<dbReference type="GO" id="GO:0003962">
    <property type="term" value="F:cystathionine gamma-synthase activity"/>
    <property type="evidence" value="ECO:0007669"/>
    <property type="project" value="UniProtKB-EC"/>
</dbReference>
<keyword evidence="6" id="KW-1185">Reference proteome</keyword>